<dbReference type="Pfam" id="PF04059">
    <property type="entry name" value="RRM_2"/>
    <property type="match status" value="1"/>
</dbReference>
<dbReference type="InterPro" id="IPR012677">
    <property type="entry name" value="Nucleotide-bd_a/b_plait_sf"/>
</dbReference>
<dbReference type="SUPFAM" id="SSF54928">
    <property type="entry name" value="RNA-binding domain, RBD"/>
    <property type="match status" value="1"/>
</dbReference>
<evidence type="ECO:0000259" key="2">
    <source>
        <dbReference type="Pfam" id="PF04059"/>
    </source>
</evidence>
<dbReference type="EMBL" id="RXGB01007249">
    <property type="protein sequence ID" value="TMW85646.1"/>
    <property type="molecule type" value="Genomic_DNA"/>
</dbReference>
<comment type="caution">
    <text evidence="3">The sequence shown here is derived from an EMBL/GenBank/DDBJ whole genome shotgun (WGS) entry which is preliminary data.</text>
</comment>
<gene>
    <name evidence="3" type="ORF">EJD97_022772</name>
</gene>
<dbReference type="GO" id="GO:0003676">
    <property type="term" value="F:nucleic acid binding"/>
    <property type="evidence" value="ECO:0007669"/>
    <property type="project" value="InterPro"/>
</dbReference>
<organism evidence="3">
    <name type="scientific">Solanum chilense</name>
    <name type="common">Tomato</name>
    <name type="synonym">Lycopersicon chilense</name>
    <dbReference type="NCBI Taxonomy" id="4083"/>
    <lineage>
        <taxon>Eukaryota</taxon>
        <taxon>Viridiplantae</taxon>
        <taxon>Streptophyta</taxon>
        <taxon>Embryophyta</taxon>
        <taxon>Tracheophyta</taxon>
        <taxon>Spermatophyta</taxon>
        <taxon>Magnoliopsida</taxon>
        <taxon>eudicotyledons</taxon>
        <taxon>Gunneridae</taxon>
        <taxon>Pentapetalae</taxon>
        <taxon>asterids</taxon>
        <taxon>lamiids</taxon>
        <taxon>Solanales</taxon>
        <taxon>Solanaceae</taxon>
        <taxon>Solanoideae</taxon>
        <taxon>Solaneae</taxon>
        <taxon>Solanum</taxon>
        <taxon>Solanum subgen. Lycopersicon</taxon>
    </lineage>
</organism>
<evidence type="ECO:0000256" key="1">
    <source>
        <dbReference type="SAM" id="MobiDB-lite"/>
    </source>
</evidence>
<dbReference type="InterPro" id="IPR035979">
    <property type="entry name" value="RBD_domain_sf"/>
</dbReference>
<sequence>MADAPENSLNPRAPEYIPITTPPLPPPPPPPPQPPHPTHLLLRRRGQSLPVMLPTHAASPALRPPLPPLLPLPRPLRRPLPLPPLLPLPTVDSWRSTVMMKNIPSHFNRKKLIKFLDNYCSLENKKARDLNEENPHVFAYDFLYLPTNSKATTNPGYGFVNFTDHRTLPKFFKHFNERAIKYPNSARFVRMDIANIQGRIALVNRYENTTFVSKSEECLPVVFNPARNGSGETVQVITVGKFQAVPDIPID</sequence>
<evidence type="ECO:0000313" key="3">
    <source>
        <dbReference type="EMBL" id="TMW85646.1"/>
    </source>
</evidence>
<protein>
    <recommendedName>
        <fullName evidence="2">Mei2-like C-terminal RNA recognition motif domain-containing protein</fullName>
    </recommendedName>
</protein>
<dbReference type="InterPro" id="IPR007201">
    <property type="entry name" value="Mei2-like_Rrm_C"/>
</dbReference>
<dbReference type="Gene3D" id="3.30.70.330">
    <property type="match status" value="1"/>
</dbReference>
<feature type="region of interest" description="Disordered" evidence="1">
    <location>
        <begin position="1"/>
        <end position="40"/>
    </location>
</feature>
<name>A0A6N2AT87_SOLCI</name>
<proteinExistence type="predicted"/>
<feature type="domain" description="Mei2-like C-terminal RNA recognition motif" evidence="2">
    <location>
        <begin position="95"/>
        <end position="206"/>
    </location>
</feature>
<reference evidence="3" key="1">
    <citation type="submission" date="2019-05" db="EMBL/GenBank/DDBJ databases">
        <title>The de novo reference genome and transcriptome assemblies of the wild tomato species Solanum chilense.</title>
        <authorList>
            <person name="Stam R."/>
            <person name="Nosenko T."/>
            <person name="Hoerger A.C."/>
            <person name="Stephan W."/>
            <person name="Seidel M.A."/>
            <person name="Kuhn J.M.M."/>
            <person name="Haberer G."/>
            <person name="Tellier A."/>
        </authorList>
    </citation>
    <scope>NUCLEOTIDE SEQUENCE</scope>
    <source>
        <tissue evidence="3">Mature leaves</tissue>
    </source>
</reference>
<feature type="compositionally biased region" description="Pro residues" evidence="1">
    <location>
        <begin position="20"/>
        <end position="37"/>
    </location>
</feature>
<accession>A0A6N2AT87</accession>
<dbReference type="AlphaFoldDB" id="A0A6N2AT87"/>